<feature type="transmembrane region" description="Helical" evidence="9">
    <location>
        <begin position="20"/>
        <end position="48"/>
    </location>
</feature>
<dbReference type="AlphaFoldDB" id="A0A2M9G336"/>
<evidence type="ECO:0000256" key="2">
    <source>
        <dbReference type="ARBA" id="ARBA00022516"/>
    </source>
</evidence>
<evidence type="ECO:0000256" key="6">
    <source>
        <dbReference type="ARBA" id="ARBA00023209"/>
    </source>
</evidence>
<proteinExistence type="predicted"/>
<keyword evidence="6" id="KW-0594">Phospholipid biosynthesis</keyword>
<keyword evidence="7" id="KW-1208">Phospholipid metabolism</keyword>
<accession>A0A2M9G336</accession>
<evidence type="ECO:0000313" key="11">
    <source>
        <dbReference type="Proteomes" id="UP000229498"/>
    </source>
</evidence>
<dbReference type="GO" id="GO:0008654">
    <property type="term" value="P:phospholipid biosynthetic process"/>
    <property type="evidence" value="ECO:0007669"/>
    <property type="project" value="UniProtKB-KW"/>
</dbReference>
<keyword evidence="11" id="KW-1185">Reference proteome</keyword>
<evidence type="ECO:0000256" key="7">
    <source>
        <dbReference type="ARBA" id="ARBA00023264"/>
    </source>
</evidence>
<evidence type="ECO:0000256" key="8">
    <source>
        <dbReference type="ARBA" id="ARBA00023317"/>
    </source>
</evidence>
<keyword evidence="9" id="KW-0812">Transmembrane</keyword>
<comment type="caution">
    <text evidence="10">The sequence shown here is derived from an EMBL/GenBank/DDBJ whole genome shotgun (WGS) entry which is preliminary data.</text>
</comment>
<keyword evidence="2" id="KW-0444">Lipid biosynthesis</keyword>
<dbReference type="Proteomes" id="UP000229498">
    <property type="component" value="Unassembled WGS sequence"/>
</dbReference>
<evidence type="ECO:0000256" key="1">
    <source>
        <dbReference type="ARBA" id="ARBA00022475"/>
    </source>
</evidence>
<evidence type="ECO:0008006" key="12">
    <source>
        <dbReference type="Google" id="ProtNLM"/>
    </source>
</evidence>
<gene>
    <name evidence="10" type="ORF">CVT23_10225</name>
</gene>
<evidence type="ECO:0000256" key="3">
    <source>
        <dbReference type="ARBA" id="ARBA00023098"/>
    </source>
</evidence>
<protein>
    <recommendedName>
        <fullName evidence="12">Phosphatidylserine decarboxylase</fullName>
    </recommendedName>
</protein>
<dbReference type="PANTHER" id="PTHR35809">
    <property type="entry name" value="ARCHAETIDYLSERINE DECARBOXYLASE PROENZYME-RELATED"/>
    <property type="match status" value="1"/>
</dbReference>
<evidence type="ECO:0000256" key="9">
    <source>
        <dbReference type="SAM" id="Phobius"/>
    </source>
</evidence>
<sequence>MDILDLWPRLRRDWRGPAAALAGAALVLVFAAPGLGFLLVVLLAGALAMGRDPVRAAPDNPSAVLAPVDGRVTSVERAAPPTSMGFGEDVRLCVTVARGPLDSAALRQPAAGAVRRAGEFGCVISDEGAADVGLLLAPAQWSMLTRLRTGRVGAAGDSLGAMGPLGQVKIYLDPGVEIAVRRGQTVIAGETALTR</sequence>
<dbReference type="RefSeq" id="WP_109793396.1">
    <property type="nucleotide sequence ID" value="NZ_PHIG01000031.1"/>
</dbReference>
<dbReference type="EMBL" id="PHIG01000031">
    <property type="protein sequence ID" value="PJK30123.1"/>
    <property type="molecule type" value="Genomic_DNA"/>
</dbReference>
<dbReference type="OrthoDB" id="9790893at2"/>
<keyword evidence="1" id="KW-1003">Cell membrane</keyword>
<reference evidence="10 11" key="1">
    <citation type="submission" date="2017-11" db="EMBL/GenBank/DDBJ databases">
        <title>Draft genome sequence of Rhizobiales bacterium SY3-13.</title>
        <authorList>
            <person name="Sun C."/>
        </authorList>
    </citation>
    <scope>NUCLEOTIDE SEQUENCE [LARGE SCALE GENOMIC DNA]</scope>
    <source>
        <strain evidence="10 11">SY3-13</strain>
    </source>
</reference>
<evidence type="ECO:0000256" key="5">
    <source>
        <dbReference type="ARBA" id="ARBA00023145"/>
    </source>
</evidence>
<keyword evidence="3" id="KW-0443">Lipid metabolism</keyword>
<keyword evidence="9" id="KW-1133">Transmembrane helix</keyword>
<evidence type="ECO:0000256" key="4">
    <source>
        <dbReference type="ARBA" id="ARBA00023136"/>
    </source>
</evidence>
<evidence type="ECO:0000313" key="10">
    <source>
        <dbReference type="EMBL" id="PJK30123.1"/>
    </source>
</evidence>
<keyword evidence="8" id="KW-0670">Pyruvate</keyword>
<dbReference type="PANTHER" id="PTHR35809:SF1">
    <property type="entry name" value="ARCHAETIDYLSERINE DECARBOXYLASE PROENZYME-RELATED"/>
    <property type="match status" value="1"/>
</dbReference>
<organism evidence="10 11">
    <name type="scientific">Minwuia thermotolerans</name>
    <dbReference type="NCBI Taxonomy" id="2056226"/>
    <lineage>
        <taxon>Bacteria</taxon>
        <taxon>Pseudomonadati</taxon>
        <taxon>Pseudomonadota</taxon>
        <taxon>Alphaproteobacteria</taxon>
        <taxon>Minwuiales</taxon>
        <taxon>Minwuiaceae</taxon>
        <taxon>Minwuia</taxon>
    </lineage>
</organism>
<keyword evidence="5" id="KW-0865">Zymogen</keyword>
<name>A0A2M9G336_9PROT</name>
<dbReference type="InterPro" id="IPR033175">
    <property type="entry name" value="PSD-A"/>
</dbReference>
<keyword evidence="4 9" id="KW-0472">Membrane</keyword>